<organism evidence="14 16">
    <name type="scientific">Turicibacter bilis</name>
    <dbReference type="NCBI Taxonomy" id="2735723"/>
    <lineage>
        <taxon>Bacteria</taxon>
        <taxon>Bacillati</taxon>
        <taxon>Bacillota</taxon>
        <taxon>Erysipelotrichia</taxon>
        <taxon>Erysipelotrichales</taxon>
        <taxon>Turicibacteraceae</taxon>
        <taxon>Turicibacter</taxon>
    </lineage>
</organism>
<evidence type="ECO:0000256" key="10">
    <source>
        <dbReference type="ARBA" id="ARBA00023136"/>
    </source>
</evidence>
<evidence type="ECO:0000256" key="7">
    <source>
        <dbReference type="ARBA" id="ARBA00022833"/>
    </source>
</evidence>
<reference evidence="14 15" key="1">
    <citation type="submission" date="2021-03" db="EMBL/GenBank/DDBJ databases">
        <title>Comparative Genomics and Metabolomics in the genus Turicibacter.</title>
        <authorList>
            <person name="Maki J."/>
            <person name="Looft T."/>
        </authorList>
    </citation>
    <scope>NUCLEOTIDE SEQUENCE</scope>
    <source>
        <strain evidence="14">ISU324</strain>
        <strain evidence="13 15">MMM721</strain>
    </source>
</reference>
<accession>A0A9Q9FFW1</accession>
<keyword evidence="10 11" id="KW-0472">Membrane</keyword>
<dbReference type="Proteomes" id="UP001058016">
    <property type="component" value="Chromosome"/>
</dbReference>
<evidence type="ECO:0000256" key="2">
    <source>
        <dbReference type="ARBA" id="ARBA00004141"/>
    </source>
</evidence>
<feature type="transmembrane region" description="Helical" evidence="11">
    <location>
        <begin position="209"/>
        <end position="227"/>
    </location>
</feature>
<keyword evidence="4 14" id="KW-0645">Protease</keyword>
<dbReference type="PANTHER" id="PTHR42837:SF2">
    <property type="entry name" value="MEMBRANE METALLOPROTEASE ARASP2, CHLOROPLASTIC-RELATED"/>
    <property type="match status" value="1"/>
</dbReference>
<keyword evidence="6" id="KW-0378">Hydrolase</keyword>
<evidence type="ECO:0000313" key="13">
    <source>
        <dbReference type="EMBL" id="UUF06900.1"/>
    </source>
</evidence>
<sequence>MAIFWYILIAYISIFIHEMGHYSSAYFFGVKATDVITGMGFKVISFKTKYTTFTFNIIPGGGMTIYPQSQELKLSRYKQFIILGSGVTFNYLAAILATTFYFETSLLNGFMAFNEMIFNFIQTLFTLFSFNDMLTPQVGMTDSIELIANQFTTIKFILFIFIFMNLLLFLFNLLPIPFFDGGQMLSLYTDPLLYKIGISAKQLNLIKTSINQLVGILLITIACLPLINEIYRYLTQNHLSTKVMIKWALIIIGTILIKRLLTSIIQHFKLNK</sequence>
<evidence type="ECO:0000256" key="11">
    <source>
        <dbReference type="SAM" id="Phobius"/>
    </source>
</evidence>
<evidence type="ECO:0000313" key="14">
    <source>
        <dbReference type="EMBL" id="UUF08126.1"/>
    </source>
</evidence>
<evidence type="ECO:0000256" key="5">
    <source>
        <dbReference type="ARBA" id="ARBA00022692"/>
    </source>
</evidence>
<dbReference type="EMBL" id="CP071249">
    <property type="protein sequence ID" value="UUF06900.1"/>
    <property type="molecule type" value="Genomic_DNA"/>
</dbReference>
<dbReference type="GO" id="GO:0016020">
    <property type="term" value="C:membrane"/>
    <property type="evidence" value="ECO:0007669"/>
    <property type="project" value="UniProtKB-SubCell"/>
</dbReference>
<gene>
    <name evidence="13" type="ORF">J0J69_04820</name>
    <name evidence="14" type="ORF">J0J70_11010</name>
</gene>
<keyword evidence="9" id="KW-0482">Metalloprotease</keyword>
<feature type="transmembrane region" description="Helical" evidence="11">
    <location>
        <begin position="117"/>
        <end position="135"/>
    </location>
</feature>
<feature type="domain" description="Peptidase M50" evidence="12">
    <location>
        <begin position="6"/>
        <end position="193"/>
    </location>
</feature>
<dbReference type="PANTHER" id="PTHR42837">
    <property type="entry name" value="REGULATOR OF SIGMA-E PROTEASE RSEP"/>
    <property type="match status" value="1"/>
</dbReference>
<evidence type="ECO:0000313" key="15">
    <source>
        <dbReference type="Proteomes" id="UP001058016"/>
    </source>
</evidence>
<keyword evidence="7" id="KW-0862">Zinc</keyword>
<dbReference type="InterPro" id="IPR004387">
    <property type="entry name" value="Pept_M50_Zn"/>
</dbReference>
<dbReference type="GO" id="GO:0004222">
    <property type="term" value="F:metalloendopeptidase activity"/>
    <property type="evidence" value="ECO:0007669"/>
    <property type="project" value="InterPro"/>
</dbReference>
<keyword evidence="15" id="KW-1185">Reference proteome</keyword>
<protein>
    <submittedName>
        <fullName evidence="14">Site-2 protease family protein</fullName>
    </submittedName>
</protein>
<comment type="similarity">
    <text evidence="3">Belongs to the peptidase M50B family.</text>
</comment>
<comment type="cofactor">
    <cofactor evidence="1">
        <name>Zn(2+)</name>
        <dbReference type="ChEBI" id="CHEBI:29105"/>
    </cofactor>
</comment>
<dbReference type="RefSeq" id="WP_212724838.1">
    <property type="nucleotide sequence ID" value="NZ_CP071249.1"/>
</dbReference>
<proteinExistence type="inferred from homology"/>
<dbReference type="InterPro" id="IPR008915">
    <property type="entry name" value="Peptidase_M50"/>
</dbReference>
<keyword evidence="5 11" id="KW-0812">Transmembrane</keyword>
<feature type="transmembrane region" description="Helical" evidence="11">
    <location>
        <begin position="247"/>
        <end position="268"/>
    </location>
</feature>
<comment type="subcellular location">
    <subcellularLocation>
        <location evidence="2">Membrane</location>
        <topology evidence="2">Multi-pass membrane protein</topology>
    </subcellularLocation>
</comment>
<name>A0A9Q9FFW1_9FIRM</name>
<keyword evidence="8 11" id="KW-1133">Transmembrane helix</keyword>
<feature type="transmembrane region" description="Helical" evidence="11">
    <location>
        <begin position="80"/>
        <end position="102"/>
    </location>
</feature>
<evidence type="ECO:0000256" key="6">
    <source>
        <dbReference type="ARBA" id="ARBA00022801"/>
    </source>
</evidence>
<evidence type="ECO:0000256" key="8">
    <source>
        <dbReference type="ARBA" id="ARBA00022989"/>
    </source>
</evidence>
<dbReference type="AlphaFoldDB" id="A0A9Q9FFW1"/>
<dbReference type="Proteomes" id="UP001058072">
    <property type="component" value="Chromosome"/>
</dbReference>
<evidence type="ECO:0000256" key="9">
    <source>
        <dbReference type="ARBA" id="ARBA00023049"/>
    </source>
</evidence>
<evidence type="ECO:0000259" key="12">
    <source>
        <dbReference type="Pfam" id="PF02163"/>
    </source>
</evidence>
<dbReference type="Pfam" id="PF02163">
    <property type="entry name" value="Peptidase_M50"/>
    <property type="match status" value="1"/>
</dbReference>
<feature type="transmembrane region" description="Helical" evidence="11">
    <location>
        <begin position="156"/>
        <end position="179"/>
    </location>
</feature>
<evidence type="ECO:0000256" key="1">
    <source>
        <dbReference type="ARBA" id="ARBA00001947"/>
    </source>
</evidence>
<evidence type="ECO:0000256" key="4">
    <source>
        <dbReference type="ARBA" id="ARBA00022670"/>
    </source>
</evidence>
<dbReference type="GO" id="GO:0006508">
    <property type="term" value="P:proteolysis"/>
    <property type="evidence" value="ECO:0007669"/>
    <property type="project" value="UniProtKB-KW"/>
</dbReference>
<evidence type="ECO:0000313" key="16">
    <source>
        <dbReference type="Proteomes" id="UP001058072"/>
    </source>
</evidence>
<dbReference type="EMBL" id="CP071250">
    <property type="protein sequence ID" value="UUF08126.1"/>
    <property type="molecule type" value="Genomic_DNA"/>
</dbReference>
<evidence type="ECO:0000256" key="3">
    <source>
        <dbReference type="ARBA" id="ARBA00007931"/>
    </source>
</evidence>